<organism evidence="1 2">
    <name type="scientific">Streptococcus suis</name>
    <dbReference type="NCBI Taxonomy" id="1307"/>
    <lineage>
        <taxon>Bacteria</taxon>
        <taxon>Bacillati</taxon>
        <taxon>Bacillota</taxon>
        <taxon>Bacilli</taxon>
        <taxon>Lactobacillales</taxon>
        <taxon>Streptococcaceae</taxon>
        <taxon>Streptococcus</taxon>
    </lineage>
</organism>
<evidence type="ECO:0000313" key="2">
    <source>
        <dbReference type="Proteomes" id="UP000315224"/>
    </source>
</evidence>
<proteinExistence type="predicted"/>
<dbReference type="AlphaFoldDB" id="A0A540UUR3"/>
<dbReference type="Proteomes" id="UP000315224">
    <property type="component" value="Unassembled WGS sequence"/>
</dbReference>
<name>A0A540UUR3_STRSU</name>
<accession>A0A540UUR3</accession>
<comment type="caution">
    <text evidence="1">The sequence shown here is derived from an EMBL/GenBank/DDBJ whole genome shotgun (WGS) entry which is preliminary data.</text>
</comment>
<dbReference type="RefSeq" id="WP_074415759.1">
    <property type="nucleotide sequence ID" value="NZ_CZEX01000024.1"/>
</dbReference>
<evidence type="ECO:0000313" key="1">
    <source>
        <dbReference type="EMBL" id="TQE88238.1"/>
    </source>
</evidence>
<sequence length="122" mass="13841">MANTFNLLGNDDSITFNLGDFTLTFTPTDAKSKAVSEKAVELKDKVDTIKEGDEWENRESIKGLLDDFFSTMFDADAPGKIYKAAGENTWSYLKVFLQMAEAIMETKKKQENDETFKKYLAE</sequence>
<dbReference type="EMBL" id="VIEK01000010">
    <property type="protein sequence ID" value="TQE88238.1"/>
    <property type="molecule type" value="Genomic_DNA"/>
</dbReference>
<protein>
    <submittedName>
        <fullName evidence="1">Uncharacterized protein</fullName>
    </submittedName>
</protein>
<gene>
    <name evidence="1" type="ORF">FH692_07265</name>
</gene>
<reference evidence="1 2" key="1">
    <citation type="submission" date="2019-06" db="EMBL/GenBank/DDBJ databases">
        <title>Comprehensive assessment of Oxford Nanopore MinION sequencing for bacterial characterization and routine diagnosis.</title>
        <authorList>
            <person name="Tan S."/>
            <person name="Dvorak C.M.T."/>
            <person name="Gebhart C."/>
            <person name="Estrada A."/>
            <person name="Marthaler D.G."/>
            <person name="Murtaugh M.P."/>
        </authorList>
    </citation>
    <scope>NUCLEOTIDE SEQUENCE [LARGE SCALE GENOMIC DNA]</scope>
    <source>
        <strain evidence="1 2">2017UMN1435.21</strain>
    </source>
</reference>